<keyword evidence="4" id="KW-0676">Redox-active center</keyword>
<dbReference type="InterPro" id="IPR017937">
    <property type="entry name" value="Thioredoxin_CS"/>
</dbReference>
<dbReference type="InterPro" id="IPR036249">
    <property type="entry name" value="Thioredoxin-like_sf"/>
</dbReference>
<dbReference type="EMBL" id="DQAY01000123">
    <property type="protein sequence ID" value="HCO25318.1"/>
    <property type="molecule type" value="Genomic_DNA"/>
</dbReference>
<feature type="domain" description="Thioredoxin" evidence="6">
    <location>
        <begin position="46"/>
        <end position="217"/>
    </location>
</feature>
<organism evidence="7 8">
    <name type="scientific">Gimesia maris</name>
    <dbReference type="NCBI Taxonomy" id="122"/>
    <lineage>
        <taxon>Bacteria</taxon>
        <taxon>Pseudomonadati</taxon>
        <taxon>Planctomycetota</taxon>
        <taxon>Planctomycetia</taxon>
        <taxon>Planctomycetales</taxon>
        <taxon>Planctomycetaceae</taxon>
        <taxon>Gimesia</taxon>
    </lineage>
</organism>
<dbReference type="PANTHER" id="PTHR42852:SF6">
    <property type="entry name" value="THIOL:DISULFIDE INTERCHANGE PROTEIN DSBE"/>
    <property type="match status" value="1"/>
</dbReference>
<evidence type="ECO:0000256" key="2">
    <source>
        <dbReference type="ARBA" id="ARBA00022748"/>
    </source>
</evidence>
<comment type="caution">
    <text evidence="7">The sequence shown here is derived from an EMBL/GenBank/DDBJ whole genome shotgun (WGS) entry which is preliminary data.</text>
</comment>
<dbReference type="Gene3D" id="3.40.30.10">
    <property type="entry name" value="Glutaredoxin"/>
    <property type="match status" value="1"/>
</dbReference>
<sequence length="224" mass="24940">MSPQVLCLFGSLVLFFGCSQEGSTADTPVEPGTPAQTVAASPAEPAKKKQTAPAIPGAQTFEQDGITAQIANWDQLQEFIGNQDDKIVIVDLWSSWCEPCLREFPHLVALQKKYPEKVVCVSFNLNYDGSKAYPPESSREELMEFYTKQNAEIVNLISSTPDEDLYKKLDLAAIPAAYVYGTDGKLQKRFDNETLAYGQEGFTYEEHIVPFIDEMLQQAQKPTE</sequence>
<protein>
    <recommendedName>
        <fullName evidence="6">Thioredoxin domain-containing protein</fullName>
    </recommendedName>
</protein>
<dbReference type="PANTHER" id="PTHR42852">
    <property type="entry name" value="THIOL:DISULFIDE INTERCHANGE PROTEIN DSBE"/>
    <property type="match status" value="1"/>
</dbReference>
<feature type="region of interest" description="Disordered" evidence="5">
    <location>
        <begin position="25"/>
        <end position="53"/>
    </location>
</feature>
<keyword evidence="2" id="KW-0201">Cytochrome c-type biogenesis</keyword>
<dbReference type="GO" id="GO:0030313">
    <property type="term" value="C:cell envelope"/>
    <property type="evidence" value="ECO:0007669"/>
    <property type="project" value="UniProtKB-SubCell"/>
</dbReference>
<dbReference type="InterPro" id="IPR013766">
    <property type="entry name" value="Thioredoxin_domain"/>
</dbReference>
<comment type="subcellular location">
    <subcellularLocation>
        <location evidence="1">Cell envelope</location>
    </subcellularLocation>
</comment>
<evidence type="ECO:0000256" key="3">
    <source>
        <dbReference type="ARBA" id="ARBA00023157"/>
    </source>
</evidence>
<dbReference type="GO" id="GO:0017004">
    <property type="term" value="P:cytochrome complex assembly"/>
    <property type="evidence" value="ECO:0007669"/>
    <property type="project" value="UniProtKB-KW"/>
</dbReference>
<accession>A0A3D3RB44</accession>
<evidence type="ECO:0000313" key="8">
    <source>
        <dbReference type="Proteomes" id="UP000263642"/>
    </source>
</evidence>
<evidence type="ECO:0000313" key="7">
    <source>
        <dbReference type="EMBL" id="HCO25318.1"/>
    </source>
</evidence>
<proteinExistence type="predicted"/>
<dbReference type="Pfam" id="PF00085">
    <property type="entry name" value="Thioredoxin"/>
    <property type="match status" value="1"/>
</dbReference>
<dbReference type="PROSITE" id="PS51352">
    <property type="entry name" value="THIOREDOXIN_2"/>
    <property type="match status" value="1"/>
</dbReference>
<reference evidence="7 8" key="1">
    <citation type="journal article" date="2018" name="Nat. Biotechnol.">
        <title>A standardized bacterial taxonomy based on genome phylogeny substantially revises the tree of life.</title>
        <authorList>
            <person name="Parks D.H."/>
            <person name="Chuvochina M."/>
            <person name="Waite D.W."/>
            <person name="Rinke C."/>
            <person name="Skarshewski A."/>
            <person name="Chaumeil P.A."/>
            <person name="Hugenholtz P."/>
        </authorList>
    </citation>
    <scope>NUCLEOTIDE SEQUENCE [LARGE SCALE GENOMIC DNA]</scope>
    <source>
        <strain evidence="7">UBA9375</strain>
    </source>
</reference>
<dbReference type="InterPro" id="IPR050553">
    <property type="entry name" value="Thioredoxin_ResA/DsbE_sf"/>
</dbReference>
<dbReference type="CDD" id="cd02966">
    <property type="entry name" value="TlpA_like_family"/>
    <property type="match status" value="1"/>
</dbReference>
<evidence type="ECO:0000256" key="1">
    <source>
        <dbReference type="ARBA" id="ARBA00004196"/>
    </source>
</evidence>
<gene>
    <name evidence="7" type="ORF">DIT97_20695</name>
</gene>
<name>A0A3D3RB44_9PLAN</name>
<dbReference type="AlphaFoldDB" id="A0A3D3RB44"/>
<keyword evidence="3" id="KW-1015">Disulfide bond</keyword>
<evidence type="ECO:0000256" key="4">
    <source>
        <dbReference type="ARBA" id="ARBA00023284"/>
    </source>
</evidence>
<dbReference type="Proteomes" id="UP000263642">
    <property type="component" value="Unassembled WGS sequence"/>
</dbReference>
<dbReference type="SUPFAM" id="SSF52833">
    <property type="entry name" value="Thioredoxin-like"/>
    <property type="match status" value="1"/>
</dbReference>
<evidence type="ECO:0000256" key="5">
    <source>
        <dbReference type="SAM" id="MobiDB-lite"/>
    </source>
</evidence>
<evidence type="ECO:0000259" key="6">
    <source>
        <dbReference type="PROSITE" id="PS51352"/>
    </source>
</evidence>
<dbReference type="PROSITE" id="PS00194">
    <property type="entry name" value="THIOREDOXIN_1"/>
    <property type="match status" value="1"/>
</dbReference>